<accession>A0ABQ6HB85</accession>
<dbReference type="InterPro" id="IPR017463">
    <property type="entry name" value="Sulphur_relay_TusD/DsrE"/>
</dbReference>
<organism evidence="5 6">
    <name type="scientific">Thalassotalea loyana</name>
    <dbReference type="NCBI Taxonomy" id="280483"/>
    <lineage>
        <taxon>Bacteria</taxon>
        <taxon>Pseudomonadati</taxon>
        <taxon>Pseudomonadota</taxon>
        <taxon>Gammaproteobacteria</taxon>
        <taxon>Alteromonadales</taxon>
        <taxon>Colwelliaceae</taxon>
        <taxon>Thalassotalea</taxon>
    </lineage>
</organism>
<evidence type="ECO:0000313" key="6">
    <source>
        <dbReference type="Proteomes" id="UP001157134"/>
    </source>
</evidence>
<dbReference type="EMBL" id="BSSV01000003">
    <property type="protein sequence ID" value="GLX85383.1"/>
    <property type="molecule type" value="Genomic_DNA"/>
</dbReference>
<evidence type="ECO:0000256" key="1">
    <source>
        <dbReference type="ARBA" id="ARBA00004496"/>
    </source>
</evidence>
<keyword evidence="4" id="KW-0808">Transferase</keyword>
<sequence>MKSIAVLITSSPLSNLTATSIALIKQLIGRSDIELLGVFFYQDGALNASASLSIPADEFQSIKQWQRLNTEYQLPLHLCVTAAEKRGLSDDWQESNNILPEFTISGLGEFVTLYSAADKVIQL</sequence>
<dbReference type="Gene3D" id="3.40.1260.10">
    <property type="entry name" value="DsrEFH-like"/>
    <property type="match status" value="1"/>
</dbReference>
<dbReference type="InterPro" id="IPR003787">
    <property type="entry name" value="Sulphur_relay_DsrE/F-like"/>
</dbReference>
<reference evidence="5 6" key="1">
    <citation type="submission" date="2023-03" db="EMBL/GenBank/DDBJ databases">
        <title>Thalassotalea loyana LMG 22536T draft genome sequence.</title>
        <authorList>
            <person name="Sawabe T."/>
        </authorList>
    </citation>
    <scope>NUCLEOTIDE SEQUENCE [LARGE SCALE GENOMIC DNA]</scope>
    <source>
        <strain evidence="5 6">LMG 22536</strain>
    </source>
</reference>
<comment type="caution">
    <text evidence="5">The sequence shown here is derived from an EMBL/GenBank/DDBJ whole genome shotgun (WGS) entry which is preliminary data.</text>
</comment>
<proteinExistence type="inferred from homology"/>
<name>A0ABQ6HB85_9GAMM</name>
<dbReference type="Proteomes" id="UP001157134">
    <property type="component" value="Unassembled WGS sequence"/>
</dbReference>
<comment type="subcellular location">
    <subcellularLocation>
        <location evidence="1">Cytoplasm</location>
    </subcellularLocation>
</comment>
<dbReference type="PANTHER" id="PTHR34874">
    <property type="entry name" value="PROTEIN YCHN"/>
    <property type="match status" value="1"/>
</dbReference>
<protein>
    <submittedName>
        <fullName evidence="5">Sulfurtransferase TusD</fullName>
    </submittedName>
</protein>
<dbReference type="Pfam" id="PF02635">
    <property type="entry name" value="DsrE"/>
    <property type="match status" value="1"/>
</dbReference>
<evidence type="ECO:0000256" key="2">
    <source>
        <dbReference type="ARBA" id="ARBA00007067"/>
    </source>
</evidence>
<evidence type="ECO:0000256" key="4">
    <source>
        <dbReference type="ARBA" id="ARBA00022679"/>
    </source>
</evidence>
<comment type="similarity">
    <text evidence="2">Belongs to the DsrE/TusD family.</text>
</comment>
<dbReference type="SUPFAM" id="SSF75169">
    <property type="entry name" value="DsrEFH-like"/>
    <property type="match status" value="1"/>
</dbReference>
<dbReference type="InterPro" id="IPR027396">
    <property type="entry name" value="DsrEFH-like"/>
</dbReference>
<gene>
    <name evidence="5" type="primary">tusD</name>
    <name evidence="5" type="ORF">tloyanaT_16350</name>
</gene>
<dbReference type="PANTHER" id="PTHR34874:SF3">
    <property type="entry name" value="SULFURTRANSFERASE TUSD"/>
    <property type="match status" value="1"/>
</dbReference>
<dbReference type="NCBIfam" id="TIGR03012">
    <property type="entry name" value="sulf_tusD_dsrE"/>
    <property type="match status" value="1"/>
</dbReference>
<dbReference type="RefSeq" id="WP_284297441.1">
    <property type="nucleotide sequence ID" value="NZ_BSSV01000003.1"/>
</dbReference>
<evidence type="ECO:0000313" key="5">
    <source>
        <dbReference type="EMBL" id="GLX85383.1"/>
    </source>
</evidence>
<evidence type="ECO:0000256" key="3">
    <source>
        <dbReference type="ARBA" id="ARBA00022490"/>
    </source>
</evidence>
<keyword evidence="6" id="KW-1185">Reference proteome</keyword>
<keyword evidence="3" id="KW-0963">Cytoplasm</keyword>